<comment type="caution">
    <text evidence="2">The sequence shown here is derived from an EMBL/GenBank/DDBJ whole genome shotgun (WGS) entry which is preliminary data.</text>
</comment>
<feature type="transmembrane region" description="Helical" evidence="1">
    <location>
        <begin position="325"/>
        <end position="345"/>
    </location>
</feature>
<feature type="transmembrane region" description="Helical" evidence="1">
    <location>
        <begin position="352"/>
        <end position="371"/>
    </location>
</feature>
<keyword evidence="1" id="KW-0472">Membrane</keyword>
<evidence type="ECO:0008006" key="4">
    <source>
        <dbReference type="Google" id="ProtNLM"/>
    </source>
</evidence>
<sequence>MPKRTSKPLPSESAPVLSLKEKLAAKRKAAQTRKELISFLSMAAILAILAGLLMAIVGGIKGGVGGGVAIFILMFSFKYPWQALYAFLIYMPFSGTVTYAIGGNNPLFQLAKDGFYIPALIAVIQYCKLHKQPFLMPKALKPALGIFLAYCILVLLFVNGSQQFAGNGSEKPLFMGILGIKVLLGYVPLIPCAYYLLRKKADLYRLMRITAVIILICCGLTFIQYMLLKTGRCQGTVGEGSALFKASLEARCFVGGSLLYNEEQGVIRLPGTFVAPWQWGWFLISSAFFSFSVAFMDPSFLWRGVGLGSMAATLVLAVISGQRIALLLVPIVIVILLITTGQVVNLKRFVPIGLALGLIIGGVMVTNPAIVEQRWTSAVERWNAAPPTDFIAGQFADFSDDGKSSFLGRGLGRATNSARGLGQTALIETYYPKLLFEIGPIGAFLFLALVTTLTVVTFKAYRSVRDKSLRGYGAAFWTFVLVISYNTYYYPLDVDPVAVYYWFFAGVILKLPVLDRQEPTAIVDSPSKRKTRRAIVPDA</sequence>
<dbReference type="EMBL" id="PVWG01000014">
    <property type="protein sequence ID" value="PSB18866.1"/>
    <property type="molecule type" value="Genomic_DNA"/>
</dbReference>
<evidence type="ECO:0000313" key="3">
    <source>
        <dbReference type="Proteomes" id="UP000238634"/>
    </source>
</evidence>
<feature type="transmembrane region" description="Helical" evidence="1">
    <location>
        <begin position="473"/>
        <end position="491"/>
    </location>
</feature>
<name>A0A2T1DEH6_9CYAN</name>
<keyword evidence="3" id="KW-1185">Reference proteome</keyword>
<accession>A0A2T1DEH6</accession>
<dbReference type="AlphaFoldDB" id="A0A2T1DEH6"/>
<reference evidence="2 3" key="2">
    <citation type="submission" date="2018-03" db="EMBL/GenBank/DDBJ databases">
        <title>The ancient ancestry and fast evolution of plastids.</title>
        <authorList>
            <person name="Moore K.R."/>
            <person name="Magnabosco C."/>
            <person name="Momper L."/>
            <person name="Gold D.A."/>
            <person name="Bosak T."/>
            <person name="Fournier G.P."/>
        </authorList>
    </citation>
    <scope>NUCLEOTIDE SEQUENCE [LARGE SCALE GENOMIC DNA]</scope>
    <source>
        <strain evidence="2 3">ULC007</strain>
    </source>
</reference>
<keyword evidence="1" id="KW-1133">Transmembrane helix</keyword>
<keyword evidence="1" id="KW-0812">Transmembrane</keyword>
<feature type="transmembrane region" description="Helical" evidence="1">
    <location>
        <begin position="139"/>
        <end position="158"/>
    </location>
</feature>
<feature type="transmembrane region" description="Helical" evidence="1">
    <location>
        <begin position="441"/>
        <end position="461"/>
    </location>
</feature>
<feature type="transmembrane region" description="Helical" evidence="1">
    <location>
        <begin position="209"/>
        <end position="228"/>
    </location>
</feature>
<feature type="transmembrane region" description="Helical" evidence="1">
    <location>
        <begin position="173"/>
        <end position="197"/>
    </location>
</feature>
<gene>
    <name evidence="2" type="ORF">C7B65_13920</name>
</gene>
<feature type="transmembrane region" description="Helical" evidence="1">
    <location>
        <begin position="300"/>
        <end position="319"/>
    </location>
</feature>
<feature type="transmembrane region" description="Helical" evidence="1">
    <location>
        <begin position="497"/>
        <end position="514"/>
    </location>
</feature>
<dbReference type="InterPro" id="IPR049753">
    <property type="entry name" value="EPS_HpsL-like"/>
</dbReference>
<dbReference type="Proteomes" id="UP000238634">
    <property type="component" value="Unassembled WGS sequence"/>
</dbReference>
<feature type="transmembrane region" description="Helical" evidence="1">
    <location>
        <begin position="84"/>
        <end position="101"/>
    </location>
</feature>
<reference evidence="2 3" key="1">
    <citation type="submission" date="2018-02" db="EMBL/GenBank/DDBJ databases">
        <authorList>
            <person name="Cohen D.B."/>
            <person name="Kent A.D."/>
        </authorList>
    </citation>
    <scope>NUCLEOTIDE SEQUENCE [LARGE SCALE GENOMIC DNA]</scope>
    <source>
        <strain evidence="2 3">ULC007</strain>
    </source>
</reference>
<feature type="transmembrane region" description="Helical" evidence="1">
    <location>
        <begin position="278"/>
        <end position="295"/>
    </location>
</feature>
<dbReference type="RefSeq" id="WP_106254015.1">
    <property type="nucleotide sequence ID" value="NZ_PVWG01000014.1"/>
</dbReference>
<protein>
    <recommendedName>
        <fullName evidence="4">O-antigen ligase domain-containing protein</fullName>
    </recommendedName>
</protein>
<organism evidence="2 3">
    <name type="scientific">Phormidesmis priestleyi ULC007</name>
    <dbReference type="NCBI Taxonomy" id="1920490"/>
    <lineage>
        <taxon>Bacteria</taxon>
        <taxon>Bacillati</taxon>
        <taxon>Cyanobacteriota</taxon>
        <taxon>Cyanophyceae</taxon>
        <taxon>Leptolyngbyales</taxon>
        <taxon>Leptolyngbyaceae</taxon>
        <taxon>Phormidesmis</taxon>
    </lineage>
</organism>
<evidence type="ECO:0000256" key="1">
    <source>
        <dbReference type="SAM" id="Phobius"/>
    </source>
</evidence>
<evidence type="ECO:0000313" key="2">
    <source>
        <dbReference type="EMBL" id="PSB18866.1"/>
    </source>
</evidence>
<proteinExistence type="predicted"/>
<feature type="transmembrane region" description="Helical" evidence="1">
    <location>
        <begin position="36"/>
        <end position="54"/>
    </location>
</feature>
<dbReference type="NCBIfam" id="NF038300">
    <property type="entry name" value="EPS_HpsL"/>
    <property type="match status" value="1"/>
</dbReference>